<evidence type="ECO:0000313" key="2">
    <source>
        <dbReference type="EMBL" id="STR02910.1"/>
    </source>
</evidence>
<dbReference type="Proteomes" id="UP000254293">
    <property type="component" value="Unassembled WGS sequence"/>
</dbReference>
<evidence type="ECO:0000313" key="3">
    <source>
        <dbReference type="Proteomes" id="UP000254293"/>
    </source>
</evidence>
<reference evidence="2 3" key="1">
    <citation type="submission" date="2018-06" db="EMBL/GenBank/DDBJ databases">
        <authorList>
            <consortium name="Pathogen Informatics"/>
            <person name="Doyle S."/>
        </authorList>
    </citation>
    <scope>NUCLEOTIDE SEQUENCE [LARGE SCALE GENOMIC DNA]</scope>
    <source>
        <strain evidence="2 3">NCTC13336</strain>
    </source>
</reference>
<organism evidence="2 3">
    <name type="scientific">Kingella potus</name>
    <dbReference type="NCBI Taxonomy" id="265175"/>
    <lineage>
        <taxon>Bacteria</taxon>
        <taxon>Pseudomonadati</taxon>
        <taxon>Pseudomonadota</taxon>
        <taxon>Betaproteobacteria</taxon>
        <taxon>Neisseriales</taxon>
        <taxon>Neisseriaceae</taxon>
        <taxon>Kingella</taxon>
    </lineage>
</organism>
<accession>A0A377R1Z9</accession>
<dbReference type="EMBL" id="UGJJ01000002">
    <property type="protein sequence ID" value="STR02910.1"/>
    <property type="molecule type" value="Genomic_DNA"/>
</dbReference>
<dbReference type="OrthoDB" id="8603981at2"/>
<name>A0A377R1Z9_9NEIS</name>
<proteinExistence type="predicted"/>
<feature type="signal peptide" evidence="1">
    <location>
        <begin position="1"/>
        <end position="17"/>
    </location>
</feature>
<dbReference type="AlphaFoldDB" id="A0A377R1Z9"/>
<dbReference type="PROSITE" id="PS51257">
    <property type="entry name" value="PROKAR_LIPOPROTEIN"/>
    <property type="match status" value="1"/>
</dbReference>
<evidence type="ECO:0000256" key="1">
    <source>
        <dbReference type="SAM" id="SignalP"/>
    </source>
</evidence>
<gene>
    <name evidence="2" type="ORF">NCTC13336_01797</name>
</gene>
<evidence type="ECO:0008006" key="4">
    <source>
        <dbReference type="Google" id="ProtNLM"/>
    </source>
</evidence>
<sequence length="172" mass="18411">MMKFRLFPFCAAVFALAACGGNEAADAVPKPPKPGFTVKFLDIEVLVPKLPLGEPVISGAQDGTKTYRYPIKGLPEGNFVEISGKTPENMHALNGRCMEDSAAGWAEGGICRDLFGKLAAAVTAQPDVVGGYLLEHAGLQPVSAQHTYAAVQDGRFVFDADKTGMFSLRRRH</sequence>
<feature type="chain" id="PRO_5016746459" description="Lipoprotein" evidence="1">
    <location>
        <begin position="18"/>
        <end position="172"/>
    </location>
</feature>
<keyword evidence="3" id="KW-1185">Reference proteome</keyword>
<keyword evidence="1" id="KW-0732">Signal</keyword>
<dbReference type="RefSeq" id="WP_115308779.1">
    <property type="nucleotide sequence ID" value="NZ_UGJJ01000002.1"/>
</dbReference>
<protein>
    <recommendedName>
        <fullName evidence="4">Lipoprotein</fullName>
    </recommendedName>
</protein>